<accession>A0ABD3TGI9</accession>
<reference evidence="1 2" key="1">
    <citation type="submission" date="2024-11" db="EMBL/GenBank/DDBJ databases">
        <title>Chromosome-level genome assembly of the freshwater bivalve Anodonta woodiana.</title>
        <authorList>
            <person name="Chen X."/>
        </authorList>
    </citation>
    <scope>NUCLEOTIDE SEQUENCE [LARGE SCALE GENOMIC DNA]</scope>
    <source>
        <strain evidence="1">MN2024</strain>
        <tissue evidence="1">Gills</tissue>
    </source>
</reference>
<dbReference type="AlphaFoldDB" id="A0ABD3TGI9"/>
<organism evidence="1 2">
    <name type="scientific">Sinanodonta woodiana</name>
    <name type="common">Chinese pond mussel</name>
    <name type="synonym">Anodonta woodiana</name>
    <dbReference type="NCBI Taxonomy" id="1069815"/>
    <lineage>
        <taxon>Eukaryota</taxon>
        <taxon>Metazoa</taxon>
        <taxon>Spiralia</taxon>
        <taxon>Lophotrochozoa</taxon>
        <taxon>Mollusca</taxon>
        <taxon>Bivalvia</taxon>
        <taxon>Autobranchia</taxon>
        <taxon>Heteroconchia</taxon>
        <taxon>Palaeoheterodonta</taxon>
        <taxon>Unionida</taxon>
        <taxon>Unionoidea</taxon>
        <taxon>Unionidae</taxon>
        <taxon>Unioninae</taxon>
        <taxon>Sinanodonta</taxon>
    </lineage>
</organism>
<evidence type="ECO:0000313" key="1">
    <source>
        <dbReference type="EMBL" id="KAL3835800.1"/>
    </source>
</evidence>
<proteinExistence type="predicted"/>
<protein>
    <submittedName>
        <fullName evidence="1">Uncharacterized protein</fullName>
    </submittedName>
</protein>
<comment type="caution">
    <text evidence="1">The sequence shown here is derived from an EMBL/GenBank/DDBJ whole genome shotgun (WGS) entry which is preliminary data.</text>
</comment>
<evidence type="ECO:0000313" key="2">
    <source>
        <dbReference type="Proteomes" id="UP001634394"/>
    </source>
</evidence>
<gene>
    <name evidence="1" type="ORF">ACJMK2_021274</name>
</gene>
<sequence>MEETYEFKVSGRDDEKGYSSLAANCIIPGNTYNLMASRSINKALINGTTDNAYCKCTSAFQSSTPPQWTDDTYDNTGDETKTGFDGAYYNTPTHIVEEYDATHSSIHTIIDASEKYDDVIIYLDDLYDETCEAPASTMQYKSYDRVTKATCETSLSKANISNIHDNIYEFVA</sequence>
<dbReference type="EMBL" id="JBJQND010000018">
    <property type="protein sequence ID" value="KAL3835800.1"/>
    <property type="molecule type" value="Genomic_DNA"/>
</dbReference>
<name>A0ABD3TGI9_SINWO</name>
<keyword evidence="2" id="KW-1185">Reference proteome</keyword>
<dbReference type="Proteomes" id="UP001634394">
    <property type="component" value="Unassembled WGS sequence"/>
</dbReference>